<sequence length="110" mass="12767">MDTNVVLSITAIEYFQAISQTEYRDIYLTPIIESRADQLEFSVMRFQDSDMNTIQLHTQCYTAQPTLHHSRYLCSVYPFKNKSPRLDCPWSLLAVANISLWTYQNPALLA</sequence>
<protein>
    <submittedName>
        <fullName evidence="1">Uncharacterized protein</fullName>
    </submittedName>
</protein>
<dbReference type="Proteomes" id="UP000297299">
    <property type="component" value="Unassembled WGS sequence"/>
</dbReference>
<gene>
    <name evidence="1" type="ORF">BOTCAL_0254g00150</name>
</gene>
<evidence type="ECO:0000313" key="1">
    <source>
        <dbReference type="EMBL" id="TEY52890.1"/>
    </source>
</evidence>
<keyword evidence="2" id="KW-1185">Reference proteome</keyword>
<accession>A0A4Y8CYR9</accession>
<proteinExistence type="predicted"/>
<organism evidence="1 2">
    <name type="scientific">Botryotinia calthae</name>
    <dbReference type="NCBI Taxonomy" id="38488"/>
    <lineage>
        <taxon>Eukaryota</taxon>
        <taxon>Fungi</taxon>
        <taxon>Dikarya</taxon>
        <taxon>Ascomycota</taxon>
        <taxon>Pezizomycotina</taxon>
        <taxon>Leotiomycetes</taxon>
        <taxon>Helotiales</taxon>
        <taxon>Sclerotiniaceae</taxon>
        <taxon>Botryotinia</taxon>
    </lineage>
</organism>
<evidence type="ECO:0000313" key="2">
    <source>
        <dbReference type="Proteomes" id="UP000297299"/>
    </source>
</evidence>
<dbReference type="AlphaFoldDB" id="A0A4Y8CYR9"/>
<comment type="caution">
    <text evidence="1">The sequence shown here is derived from an EMBL/GenBank/DDBJ whole genome shotgun (WGS) entry which is preliminary data.</text>
</comment>
<name>A0A4Y8CYR9_9HELO</name>
<dbReference type="EMBL" id="PHWZ01000253">
    <property type="protein sequence ID" value="TEY52890.1"/>
    <property type="molecule type" value="Genomic_DNA"/>
</dbReference>
<reference evidence="1 2" key="1">
    <citation type="submission" date="2017-11" db="EMBL/GenBank/DDBJ databases">
        <title>Comparative genomics of Botrytis spp.</title>
        <authorList>
            <person name="Valero-Jimenez C.A."/>
            <person name="Tapia P."/>
            <person name="Veloso J."/>
            <person name="Silva-Moreno E."/>
            <person name="Staats M."/>
            <person name="Valdes J.H."/>
            <person name="Van Kan J.A.L."/>
        </authorList>
    </citation>
    <scope>NUCLEOTIDE SEQUENCE [LARGE SCALE GENOMIC DNA]</scope>
    <source>
        <strain evidence="1 2">MUCL2830</strain>
    </source>
</reference>